<feature type="region of interest" description="Disordered" evidence="1">
    <location>
        <begin position="107"/>
        <end position="143"/>
    </location>
</feature>
<sequence>MWRRHSTFSDCVISFVLSTQTLRALRGRNDASCKTMKDQAQPLLPGRETCYKNANSKRSERRRISLRSVPSTLPPSERLSRCRRQSQATNNACIHQQHTHVETAQCLSTTSRYKTPTPNAKSTQTRTPRNQPSTKDSLNASSL</sequence>
<evidence type="ECO:0000313" key="3">
    <source>
        <dbReference type="Proteomes" id="UP000799764"/>
    </source>
</evidence>
<evidence type="ECO:0000256" key="1">
    <source>
        <dbReference type="SAM" id="MobiDB-lite"/>
    </source>
</evidence>
<dbReference type="Proteomes" id="UP000799764">
    <property type="component" value="Unassembled WGS sequence"/>
</dbReference>
<evidence type="ECO:0000313" key="2">
    <source>
        <dbReference type="EMBL" id="KAF2439453.1"/>
    </source>
</evidence>
<accession>A0A9P4P9S9</accession>
<proteinExistence type="predicted"/>
<dbReference type="AlphaFoldDB" id="A0A9P4P9S9"/>
<feature type="region of interest" description="Disordered" evidence="1">
    <location>
        <begin position="53"/>
        <end position="89"/>
    </location>
</feature>
<comment type="caution">
    <text evidence="2">The sequence shown here is derived from an EMBL/GenBank/DDBJ whole genome shotgun (WGS) entry which is preliminary data.</text>
</comment>
<dbReference type="EMBL" id="MU001509">
    <property type="protein sequence ID" value="KAF2439453.1"/>
    <property type="molecule type" value="Genomic_DNA"/>
</dbReference>
<name>A0A9P4P9S9_9PLEO</name>
<protein>
    <submittedName>
        <fullName evidence="2">Uncharacterized protein</fullName>
    </submittedName>
</protein>
<keyword evidence="3" id="KW-1185">Reference proteome</keyword>
<reference evidence="2" key="1">
    <citation type="journal article" date="2020" name="Stud. Mycol.">
        <title>101 Dothideomycetes genomes: a test case for predicting lifestyles and emergence of pathogens.</title>
        <authorList>
            <person name="Haridas S."/>
            <person name="Albert R."/>
            <person name="Binder M."/>
            <person name="Bloem J."/>
            <person name="Labutti K."/>
            <person name="Salamov A."/>
            <person name="Andreopoulos B."/>
            <person name="Baker S."/>
            <person name="Barry K."/>
            <person name="Bills G."/>
            <person name="Bluhm B."/>
            <person name="Cannon C."/>
            <person name="Castanera R."/>
            <person name="Culley D."/>
            <person name="Daum C."/>
            <person name="Ezra D."/>
            <person name="Gonzalez J."/>
            <person name="Henrissat B."/>
            <person name="Kuo A."/>
            <person name="Liang C."/>
            <person name="Lipzen A."/>
            <person name="Lutzoni F."/>
            <person name="Magnuson J."/>
            <person name="Mondo S."/>
            <person name="Nolan M."/>
            <person name="Ohm R."/>
            <person name="Pangilinan J."/>
            <person name="Park H.-J."/>
            <person name="Ramirez L."/>
            <person name="Alfaro M."/>
            <person name="Sun H."/>
            <person name="Tritt A."/>
            <person name="Yoshinaga Y."/>
            <person name="Zwiers L.-H."/>
            <person name="Turgeon B."/>
            <person name="Goodwin S."/>
            <person name="Spatafora J."/>
            <person name="Crous P."/>
            <person name="Grigoriev I."/>
        </authorList>
    </citation>
    <scope>NUCLEOTIDE SEQUENCE</scope>
    <source>
        <strain evidence="2">CBS 690.94</strain>
    </source>
</reference>
<organism evidence="2 3">
    <name type="scientific">Karstenula rhodostoma CBS 690.94</name>
    <dbReference type="NCBI Taxonomy" id="1392251"/>
    <lineage>
        <taxon>Eukaryota</taxon>
        <taxon>Fungi</taxon>
        <taxon>Dikarya</taxon>
        <taxon>Ascomycota</taxon>
        <taxon>Pezizomycotina</taxon>
        <taxon>Dothideomycetes</taxon>
        <taxon>Pleosporomycetidae</taxon>
        <taxon>Pleosporales</taxon>
        <taxon>Massarineae</taxon>
        <taxon>Didymosphaeriaceae</taxon>
        <taxon>Karstenula</taxon>
    </lineage>
</organism>
<gene>
    <name evidence="2" type="ORF">P171DRAFT_122897</name>
</gene>